<organism evidence="1 2">
    <name type="scientific">Paracoccus aminophilus JCM 7686</name>
    <dbReference type="NCBI Taxonomy" id="1367847"/>
    <lineage>
        <taxon>Bacteria</taxon>
        <taxon>Pseudomonadati</taxon>
        <taxon>Pseudomonadota</taxon>
        <taxon>Alphaproteobacteria</taxon>
        <taxon>Rhodobacterales</taxon>
        <taxon>Paracoccaceae</taxon>
        <taxon>Paracoccus</taxon>
    </lineage>
</organism>
<evidence type="ECO:0000313" key="1">
    <source>
        <dbReference type="EMBL" id="AGT07707.1"/>
    </source>
</evidence>
<reference evidence="1 2" key="1">
    <citation type="journal article" date="2014" name="BMC Genomics">
        <title>Architecture and functions of a multipartite genome of the methylotrophic bacterium Paracoccus aminophilus JCM 7686, containing primary and secondary chromids.</title>
        <authorList>
            <person name="Dziewit L."/>
            <person name="Czarnecki J."/>
            <person name="Wibberg D."/>
            <person name="Radlinska M."/>
            <person name="Mrozek P."/>
            <person name="Szymczak M."/>
            <person name="Schluter A."/>
            <person name="Puhler A."/>
            <person name="Bartosik D."/>
        </authorList>
    </citation>
    <scope>NUCLEOTIDE SEQUENCE [LARGE SCALE GENOMIC DNA]</scope>
    <source>
        <strain evidence="1">JCM 7686</strain>
    </source>
</reference>
<dbReference type="eggNOG" id="COG5614">
    <property type="taxonomic scope" value="Bacteria"/>
</dbReference>
<dbReference type="STRING" id="1367847.JCM7686_0598"/>
<accession>S5XRJ4</accession>
<keyword evidence="2" id="KW-1185">Reference proteome</keyword>
<sequence length="112" mass="12279">MSAPRLNVALVLETADRVPDGLGGFRTVWRAEGRLWAEMKAGVGTESFAEVGPKSVVRWQITLRAAPAGDPRRPRAGQRFRLGERILRILAVAERDATGRWLGCLAQEEGQA</sequence>
<evidence type="ECO:0000313" key="2">
    <source>
        <dbReference type="Proteomes" id="UP000015480"/>
    </source>
</evidence>
<dbReference type="HOGENOM" id="CLU_147810_5_1_5"/>
<dbReference type="Proteomes" id="UP000015480">
    <property type="component" value="Chromosome"/>
</dbReference>
<dbReference type="InterPro" id="IPR008767">
    <property type="entry name" value="Phage_SPP1_head-tail_adaptor"/>
</dbReference>
<dbReference type="Gene3D" id="2.40.10.270">
    <property type="entry name" value="Bacteriophage SPP1 head-tail adaptor protein"/>
    <property type="match status" value="1"/>
</dbReference>
<dbReference type="KEGG" id="pami:JCM7686_0598"/>
<proteinExistence type="predicted"/>
<protein>
    <submittedName>
        <fullName evidence="1">Phage head-tail adaptor protein</fullName>
    </submittedName>
</protein>
<dbReference type="InterPro" id="IPR038666">
    <property type="entry name" value="SSP1_head-tail_sf"/>
</dbReference>
<name>S5XRJ4_PARAH</name>
<gene>
    <name evidence="1" type="ORF">JCM7686_0598</name>
</gene>
<dbReference type="Pfam" id="PF05521">
    <property type="entry name" value="Phage_HCP"/>
    <property type="match status" value="1"/>
</dbReference>
<dbReference type="RefSeq" id="WP_020949346.1">
    <property type="nucleotide sequence ID" value="NC_022041.1"/>
</dbReference>
<dbReference type="AlphaFoldDB" id="S5XRJ4"/>
<dbReference type="OrthoDB" id="7570189at2"/>
<dbReference type="EMBL" id="CP006650">
    <property type="protein sequence ID" value="AGT07707.1"/>
    <property type="molecule type" value="Genomic_DNA"/>
</dbReference>
<dbReference type="PATRIC" id="fig|1367847.3.peg.549"/>